<protein>
    <submittedName>
        <fullName evidence="2">Uncharacterized protein</fullName>
    </submittedName>
</protein>
<dbReference type="EMBL" id="JAHRIO010071171">
    <property type="protein sequence ID" value="MEQ2181859.1"/>
    <property type="molecule type" value="Genomic_DNA"/>
</dbReference>
<name>A0ABV0PEI2_9TELE</name>
<evidence type="ECO:0000313" key="3">
    <source>
        <dbReference type="Proteomes" id="UP001476798"/>
    </source>
</evidence>
<sequence>MYYISVRTPSASLPLCTFISDTDILTQRRGGGVRVGKGGLFGCGVGPIQFPRSQWGRDTSALWRVTEKGARDGKEGATSETLQVSPEERGRRWKEAGSVFNLFPLSHVVCTESLAFS</sequence>
<reference evidence="2 3" key="1">
    <citation type="submission" date="2021-06" db="EMBL/GenBank/DDBJ databases">
        <authorList>
            <person name="Palmer J.M."/>
        </authorList>
    </citation>
    <scope>NUCLEOTIDE SEQUENCE [LARGE SCALE GENOMIC DNA]</scope>
    <source>
        <strain evidence="2 3">GA_2019</strain>
        <tissue evidence="2">Muscle</tissue>
    </source>
</reference>
<keyword evidence="3" id="KW-1185">Reference proteome</keyword>
<proteinExistence type="predicted"/>
<organism evidence="2 3">
    <name type="scientific">Goodea atripinnis</name>
    <dbReference type="NCBI Taxonomy" id="208336"/>
    <lineage>
        <taxon>Eukaryota</taxon>
        <taxon>Metazoa</taxon>
        <taxon>Chordata</taxon>
        <taxon>Craniata</taxon>
        <taxon>Vertebrata</taxon>
        <taxon>Euteleostomi</taxon>
        <taxon>Actinopterygii</taxon>
        <taxon>Neopterygii</taxon>
        <taxon>Teleostei</taxon>
        <taxon>Neoteleostei</taxon>
        <taxon>Acanthomorphata</taxon>
        <taxon>Ovalentaria</taxon>
        <taxon>Atherinomorphae</taxon>
        <taxon>Cyprinodontiformes</taxon>
        <taxon>Goodeidae</taxon>
        <taxon>Goodea</taxon>
    </lineage>
</organism>
<accession>A0ABV0PEI2</accession>
<evidence type="ECO:0000313" key="2">
    <source>
        <dbReference type="EMBL" id="MEQ2181859.1"/>
    </source>
</evidence>
<feature type="compositionally biased region" description="Basic and acidic residues" evidence="1">
    <location>
        <begin position="68"/>
        <end position="77"/>
    </location>
</feature>
<evidence type="ECO:0000256" key="1">
    <source>
        <dbReference type="SAM" id="MobiDB-lite"/>
    </source>
</evidence>
<gene>
    <name evidence="2" type="ORF">GOODEAATRI_015944</name>
</gene>
<feature type="region of interest" description="Disordered" evidence="1">
    <location>
        <begin position="68"/>
        <end position="89"/>
    </location>
</feature>
<dbReference type="Proteomes" id="UP001476798">
    <property type="component" value="Unassembled WGS sequence"/>
</dbReference>
<comment type="caution">
    <text evidence="2">The sequence shown here is derived from an EMBL/GenBank/DDBJ whole genome shotgun (WGS) entry which is preliminary data.</text>
</comment>